<dbReference type="PANTHER" id="PTHR30136">
    <property type="entry name" value="HELIX-TURN-HELIX TRANSCRIPTIONAL REGULATOR, ICLR FAMILY"/>
    <property type="match status" value="1"/>
</dbReference>
<dbReference type="InterPro" id="IPR050707">
    <property type="entry name" value="HTH_MetabolicPath_Reg"/>
</dbReference>
<comment type="caution">
    <text evidence="6">The sequence shown here is derived from an EMBL/GenBank/DDBJ whole genome shotgun (WGS) entry which is preliminary data.</text>
</comment>
<dbReference type="SUPFAM" id="SSF55781">
    <property type="entry name" value="GAF domain-like"/>
    <property type="match status" value="1"/>
</dbReference>
<dbReference type="Gene3D" id="3.30.450.40">
    <property type="match status" value="1"/>
</dbReference>
<dbReference type="SUPFAM" id="SSF46785">
    <property type="entry name" value="Winged helix' DNA-binding domain"/>
    <property type="match status" value="1"/>
</dbReference>
<dbReference type="Pfam" id="PF01614">
    <property type="entry name" value="IclR_C"/>
    <property type="match status" value="1"/>
</dbReference>
<dbReference type="SMART" id="SM00346">
    <property type="entry name" value="HTH_ICLR"/>
    <property type="match status" value="1"/>
</dbReference>
<dbReference type="InterPro" id="IPR029016">
    <property type="entry name" value="GAF-like_dom_sf"/>
</dbReference>
<dbReference type="InterPro" id="IPR005471">
    <property type="entry name" value="Tscrpt_reg_IclR_N"/>
</dbReference>
<dbReference type="PROSITE" id="PS51077">
    <property type="entry name" value="HTH_ICLR"/>
    <property type="match status" value="1"/>
</dbReference>
<dbReference type="GO" id="GO:0045892">
    <property type="term" value="P:negative regulation of DNA-templated transcription"/>
    <property type="evidence" value="ECO:0007669"/>
    <property type="project" value="TreeGrafter"/>
</dbReference>
<dbReference type="RefSeq" id="WP_265675160.1">
    <property type="nucleotide sequence ID" value="NZ_JAKRRY010000013.1"/>
</dbReference>
<evidence type="ECO:0000259" key="5">
    <source>
        <dbReference type="PROSITE" id="PS51078"/>
    </source>
</evidence>
<evidence type="ECO:0000256" key="3">
    <source>
        <dbReference type="ARBA" id="ARBA00023163"/>
    </source>
</evidence>
<organism evidence="6 7">
    <name type="scientific">Vibrio qingdaonensis</name>
    <dbReference type="NCBI Taxonomy" id="2829491"/>
    <lineage>
        <taxon>Bacteria</taxon>
        <taxon>Pseudomonadati</taxon>
        <taxon>Pseudomonadota</taxon>
        <taxon>Gammaproteobacteria</taxon>
        <taxon>Vibrionales</taxon>
        <taxon>Vibrionaceae</taxon>
        <taxon>Vibrio</taxon>
    </lineage>
</organism>
<dbReference type="Gene3D" id="1.10.10.10">
    <property type="entry name" value="Winged helix-like DNA-binding domain superfamily/Winged helix DNA-binding domain"/>
    <property type="match status" value="1"/>
</dbReference>
<feature type="domain" description="HTH iclR-type" evidence="4">
    <location>
        <begin position="5"/>
        <end position="67"/>
    </location>
</feature>
<feature type="domain" description="IclR-ED" evidence="5">
    <location>
        <begin position="68"/>
        <end position="253"/>
    </location>
</feature>
<dbReference type="InterPro" id="IPR036388">
    <property type="entry name" value="WH-like_DNA-bd_sf"/>
</dbReference>
<evidence type="ECO:0000256" key="1">
    <source>
        <dbReference type="ARBA" id="ARBA00023015"/>
    </source>
</evidence>
<reference evidence="6" key="1">
    <citation type="submission" date="2022-02" db="EMBL/GenBank/DDBJ databases">
        <title>Vibrio sp. nov, a new bacterium isolated from seawater.</title>
        <authorList>
            <person name="Yuan Y."/>
        </authorList>
    </citation>
    <scope>NUCLEOTIDE SEQUENCE</scope>
    <source>
        <strain evidence="6">ZSDZ65</strain>
    </source>
</reference>
<gene>
    <name evidence="6" type="ORF">MD535_11415</name>
</gene>
<keyword evidence="7" id="KW-1185">Reference proteome</keyword>
<evidence type="ECO:0000256" key="2">
    <source>
        <dbReference type="ARBA" id="ARBA00023125"/>
    </source>
</evidence>
<keyword evidence="2" id="KW-0238">DNA-binding</keyword>
<dbReference type="InterPro" id="IPR036390">
    <property type="entry name" value="WH_DNA-bd_sf"/>
</dbReference>
<dbReference type="Proteomes" id="UP001155587">
    <property type="component" value="Unassembled WGS sequence"/>
</dbReference>
<dbReference type="GO" id="GO:0003700">
    <property type="term" value="F:DNA-binding transcription factor activity"/>
    <property type="evidence" value="ECO:0007669"/>
    <property type="project" value="TreeGrafter"/>
</dbReference>
<accession>A0A9X3CQB0</accession>
<evidence type="ECO:0000259" key="4">
    <source>
        <dbReference type="PROSITE" id="PS51077"/>
    </source>
</evidence>
<dbReference type="EMBL" id="JAKRRY010000013">
    <property type="protein sequence ID" value="MCW8346605.1"/>
    <property type="molecule type" value="Genomic_DNA"/>
</dbReference>
<dbReference type="FunFam" id="1.10.10.10:FF:000056">
    <property type="entry name" value="IclR family transcriptional regulator"/>
    <property type="match status" value="1"/>
</dbReference>
<keyword evidence="3" id="KW-0804">Transcription</keyword>
<evidence type="ECO:0000313" key="6">
    <source>
        <dbReference type="EMBL" id="MCW8346605.1"/>
    </source>
</evidence>
<sequence>MSEQIKSLSKALTVLEFLGEYPNGVSLQKISEGTGFNKSSIHRILATFEASGYVAQMCSGKEYRLTMKLVHLGHAAINSDVTGVVKPYLAELLTEVNETVNFLSFDADNIIFKDKFEPADASFRTRTYVGLHSPMYCSAAGKCYLAFSSDAVREAYWQRNASTMKPLTENTILDRGLFFDVLDDIKARGYALDDEENEAGISCVAVPIFDKNKSPVYAVSVSSLTPKMKALGYEALAKKVQTITGRIEQQLYERNKDV</sequence>
<protein>
    <submittedName>
        <fullName evidence="6">IclR family transcriptional regulator</fullName>
    </submittedName>
</protein>
<evidence type="ECO:0000313" key="7">
    <source>
        <dbReference type="Proteomes" id="UP001155587"/>
    </source>
</evidence>
<dbReference type="InterPro" id="IPR014757">
    <property type="entry name" value="Tscrpt_reg_IclR_C"/>
</dbReference>
<dbReference type="PANTHER" id="PTHR30136:SF19">
    <property type="entry name" value="DNA-BINDING TRANSCRIPTIONAL REPRESSOR YIAJ"/>
    <property type="match status" value="1"/>
</dbReference>
<dbReference type="AlphaFoldDB" id="A0A9X3CQB0"/>
<dbReference type="Pfam" id="PF09339">
    <property type="entry name" value="HTH_IclR"/>
    <property type="match status" value="1"/>
</dbReference>
<name>A0A9X3CQB0_9VIBR</name>
<keyword evidence="1" id="KW-0805">Transcription regulation</keyword>
<dbReference type="GO" id="GO:0003677">
    <property type="term" value="F:DNA binding"/>
    <property type="evidence" value="ECO:0007669"/>
    <property type="project" value="UniProtKB-KW"/>
</dbReference>
<dbReference type="PROSITE" id="PS51078">
    <property type="entry name" value="ICLR_ED"/>
    <property type="match status" value="1"/>
</dbReference>
<proteinExistence type="predicted"/>